<comment type="function">
    <text evidence="4">Nucleoside triphosphate pyrophosphatase that hydrolyzes dTTP and UTP. May have a dual role in cell division arrest and in preventing the incorporation of modified nucleotides into cellular nucleic acids.</text>
</comment>
<feature type="site" description="Important for substrate specificity" evidence="4">
    <location>
        <position position="156"/>
    </location>
</feature>
<comment type="cofactor">
    <cofactor evidence="1 4">
        <name>a divalent metal cation</name>
        <dbReference type="ChEBI" id="CHEBI:60240"/>
    </cofactor>
</comment>
<keyword evidence="3 4" id="KW-0546">Nucleotide metabolism</keyword>
<dbReference type="PANTHER" id="PTHR43213:SF5">
    <property type="entry name" value="BIFUNCTIONAL DTTP_UTP PYROPHOSPHATASE_METHYLTRANSFERASE PROTEIN-RELATED"/>
    <property type="match status" value="1"/>
</dbReference>
<evidence type="ECO:0000313" key="5">
    <source>
        <dbReference type="EMBL" id="USJ31765.1"/>
    </source>
</evidence>
<dbReference type="Pfam" id="PF02545">
    <property type="entry name" value="Maf"/>
    <property type="match status" value="1"/>
</dbReference>
<gene>
    <name evidence="5" type="ORF">NFI80_03295</name>
</gene>
<dbReference type="EC" id="3.6.1.9" evidence="4"/>
<feature type="active site" description="Proton acceptor" evidence="4">
    <location>
        <position position="73"/>
    </location>
</feature>
<comment type="catalytic activity">
    <reaction evidence="4">
        <text>UTP + H2O = UMP + diphosphate + H(+)</text>
        <dbReference type="Rhea" id="RHEA:29395"/>
        <dbReference type="ChEBI" id="CHEBI:15377"/>
        <dbReference type="ChEBI" id="CHEBI:15378"/>
        <dbReference type="ChEBI" id="CHEBI:33019"/>
        <dbReference type="ChEBI" id="CHEBI:46398"/>
        <dbReference type="ChEBI" id="CHEBI:57865"/>
        <dbReference type="EC" id="3.6.1.9"/>
    </reaction>
</comment>
<keyword evidence="4" id="KW-0963">Cytoplasm</keyword>
<sequence length="192" mass="21616">MIQLQKPLILASNSPRRKQLLADAGFDFTVEVLPTDETFPATLPAEAVADYISREKAEMFLGLRPDDMVLTADTIVVADHEILGKPADFQEAFQMLQKLSGKTHTVITSVSLLDDNSIQTVSDVAEVTFSRLEDWELTHYIDQYKPFDKAGSYGIQEWIGMVGVEKIQGSFYTIMGLPVHIVYKLLKPYFIR</sequence>
<dbReference type="InterPro" id="IPR003697">
    <property type="entry name" value="Maf-like"/>
</dbReference>
<dbReference type="PIRSF" id="PIRSF006305">
    <property type="entry name" value="Maf"/>
    <property type="match status" value="1"/>
</dbReference>
<dbReference type="PANTHER" id="PTHR43213">
    <property type="entry name" value="BIFUNCTIONAL DTTP/UTP PYROPHOSPHATASE/METHYLTRANSFERASE PROTEIN-RELATED"/>
    <property type="match status" value="1"/>
</dbReference>
<dbReference type="EMBL" id="CP098805">
    <property type="protein sequence ID" value="USJ31765.1"/>
    <property type="molecule type" value="Genomic_DNA"/>
</dbReference>
<protein>
    <recommendedName>
        <fullName evidence="4">dTTP/UTP pyrophosphatase</fullName>
        <shortName evidence="4">dTTPase/UTPase</shortName>
        <ecNumber evidence="4">3.6.1.9</ecNumber>
    </recommendedName>
    <alternativeName>
        <fullName evidence="4">Nucleoside triphosphate pyrophosphatase</fullName>
    </alternativeName>
    <alternativeName>
        <fullName evidence="4">Nucleotide pyrophosphatase</fullName>
        <shortName evidence="4">Nucleotide PPase</shortName>
    </alternativeName>
</protein>
<evidence type="ECO:0000256" key="3">
    <source>
        <dbReference type="ARBA" id="ARBA00023080"/>
    </source>
</evidence>
<evidence type="ECO:0000313" key="6">
    <source>
        <dbReference type="Proteomes" id="UP001055420"/>
    </source>
</evidence>
<feature type="site" description="Important for substrate specificity" evidence="4">
    <location>
        <position position="16"/>
    </location>
</feature>
<evidence type="ECO:0000256" key="4">
    <source>
        <dbReference type="HAMAP-Rule" id="MF_00528"/>
    </source>
</evidence>
<comment type="subcellular location">
    <subcellularLocation>
        <location evidence="4">Cytoplasm</location>
    </subcellularLocation>
</comment>
<comment type="similarity">
    <text evidence="4">Belongs to the Maf family. YhdE subfamily.</text>
</comment>
<organism evidence="5 6">
    <name type="scientific">Dyadobacter chenhuakuii</name>
    <dbReference type="NCBI Taxonomy" id="2909339"/>
    <lineage>
        <taxon>Bacteria</taxon>
        <taxon>Pseudomonadati</taxon>
        <taxon>Bacteroidota</taxon>
        <taxon>Cytophagia</taxon>
        <taxon>Cytophagales</taxon>
        <taxon>Spirosomataceae</taxon>
        <taxon>Dyadobacter</taxon>
    </lineage>
</organism>
<evidence type="ECO:0000256" key="1">
    <source>
        <dbReference type="ARBA" id="ARBA00001968"/>
    </source>
</evidence>
<dbReference type="NCBIfam" id="TIGR00172">
    <property type="entry name" value="maf"/>
    <property type="match status" value="1"/>
</dbReference>
<dbReference type="CDD" id="cd00555">
    <property type="entry name" value="Maf"/>
    <property type="match status" value="1"/>
</dbReference>
<evidence type="ECO:0000256" key="2">
    <source>
        <dbReference type="ARBA" id="ARBA00022801"/>
    </source>
</evidence>
<keyword evidence="2 4" id="KW-0378">Hydrolase</keyword>
<dbReference type="Gene3D" id="3.90.950.10">
    <property type="match status" value="1"/>
</dbReference>
<reference evidence="5" key="1">
    <citation type="submission" date="2022-06" db="EMBL/GenBank/DDBJ databases">
        <title>Novel species in genus Dyadobacter.</title>
        <authorList>
            <person name="Ma C."/>
        </authorList>
    </citation>
    <scope>NUCLEOTIDE SEQUENCE</scope>
    <source>
        <strain evidence="5">CY22</strain>
    </source>
</reference>
<dbReference type="HAMAP" id="MF_00528">
    <property type="entry name" value="Maf"/>
    <property type="match status" value="1"/>
</dbReference>
<comment type="catalytic activity">
    <reaction evidence="4">
        <text>dTTP + H2O = dTMP + diphosphate + H(+)</text>
        <dbReference type="Rhea" id="RHEA:28534"/>
        <dbReference type="ChEBI" id="CHEBI:15377"/>
        <dbReference type="ChEBI" id="CHEBI:15378"/>
        <dbReference type="ChEBI" id="CHEBI:33019"/>
        <dbReference type="ChEBI" id="CHEBI:37568"/>
        <dbReference type="ChEBI" id="CHEBI:63528"/>
        <dbReference type="EC" id="3.6.1.9"/>
    </reaction>
</comment>
<dbReference type="RefSeq" id="WP_235164903.1">
    <property type="nucleotide sequence ID" value="NZ_CP098805.1"/>
</dbReference>
<proteinExistence type="inferred from homology"/>
<name>A0ABY4XMV1_9BACT</name>
<dbReference type="SUPFAM" id="SSF52972">
    <property type="entry name" value="ITPase-like"/>
    <property type="match status" value="1"/>
</dbReference>
<dbReference type="InterPro" id="IPR029001">
    <property type="entry name" value="ITPase-like_fam"/>
</dbReference>
<keyword evidence="6" id="KW-1185">Reference proteome</keyword>
<comment type="caution">
    <text evidence="4">Lacks conserved residue(s) required for the propagation of feature annotation.</text>
</comment>
<accession>A0ABY4XMV1</accession>
<dbReference type="Proteomes" id="UP001055420">
    <property type="component" value="Chromosome"/>
</dbReference>
<feature type="site" description="Important for substrate specificity" evidence="4">
    <location>
        <position position="74"/>
    </location>
</feature>